<name>A0ABD0KBU6_9CAEN</name>
<keyword evidence="2" id="KW-1185">Reference proteome</keyword>
<comment type="caution">
    <text evidence="1">The sequence shown here is derived from an EMBL/GenBank/DDBJ whole genome shotgun (WGS) entry which is preliminary data.</text>
</comment>
<accession>A0ABD0KBU6</accession>
<dbReference type="AlphaFoldDB" id="A0ABD0KBU6"/>
<proteinExistence type="predicted"/>
<evidence type="ECO:0000313" key="1">
    <source>
        <dbReference type="EMBL" id="KAK7484573.1"/>
    </source>
</evidence>
<dbReference type="Proteomes" id="UP001519460">
    <property type="component" value="Unassembled WGS sequence"/>
</dbReference>
<sequence>MLRYDHSVTSLPPLTPTHPLLPTAVLTITRAGKTDIKPQAVPPTQLRIHWTPNSARIRQSKDDYERYTNFKLATPAACVTVF</sequence>
<reference evidence="1 2" key="1">
    <citation type="journal article" date="2023" name="Sci. Data">
        <title>Genome assembly of the Korean intertidal mud-creeper Batillaria attramentaria.</title>
        <authorList>
            <person name="Patra A.K."/>
            <person name="Ho P.T."/>
            <person name="Jun S."/>
            <person name="Lee S.J."/>
            <person name="Kim Y."/>
            <person name="Won Y.J."/>
        </authorList>
    </citation>
    <scope>NUCLEOTIDE SEQUENCE [LARGE SCALE GENOMIC DNA]</scope>
    <source>
        <strain evidence="1">Wonlab-2016</strain>
    </source>
</reference>
<protein>
    <submittedName>
        <fullName evidence="1">Uncharacterized protein</fullName>
    </submittedName>
</protein>
<dbReference type="EMBL" id="JACVVK020000208">
    <property type="protein sequence ID" value="KAK7484573.1"/>
    <property type="molecule type" value="Genomic_DNA"/>
</dbReference>
<gene>
    <name evidence="1" type="ORF">BaRGS_00024205</name>
</gene>
<organism evidence="1 2">
    <name type="scientific">Batillaria attramentaria</name>
    <dbReference type="NCBI Taxonomy" id="370345"/>
    <lineage>
        <taxon>Eukaryota</taxon>
        <taxon>Metazoa</taxon>
        <taxon>Spiralia</taxon>
        <taxon>Lophotrochozoa</taxon>
        <taxon>Mollusca</taxon>
        <taxon>Gastropoda</taxon>
        <taxon>Caenogastropoda</taxon>
        <taxon>Sorbeoconcha</taxon>
        <taxon>Cerithioidea</taxon>
        <taxon>Batillariidae</taxon>
        <taxon>Batillaria</taxon>
    </lineage>
</organism>
<evidence type="ECO:0000313" key="2">
    <source>
        <dbReference type="Proteomes" id="UP001519460"/>
    </source>
</evidence>